<evidence type="ECO:0000256" key="1">
    <source>
        <dbReference type="ARBA" id="ARBA00023598"/>
    </source>
</evidence>
<comment type="similarity">
    <text evidence="1">Belongs to the mimivirus R160 family.</text>
</comment>
<dbReference type="Proteomes" id="UP000241071">
    <property type="component" value="Segment"/>
</dbReference>
<protein>
    <submittedName>
        <fullName evidence="2">Uncharacterized protein</fullName>
    </submittedName>
</protein>
<name>M1PM06_9VIRU</name>
<gene>
    <name evidence="2" type="ORF">glt_00127</name>
</gene>
<evidence type="ECO:0000313" key="3">
    <source>
        <dbReference type="Proteomes" id="UP000241071"/>
    </source>
</evidence>
<sequence>MNMLDNNVKEINGPINVIRMEGTVSGTKKIIYLFMDFHIGLDLQTECPNIYSEEIQYFLAKSFENISKRDKIYDFFLEILPSKISKQFISDKKNIYLFQVFKFFRKIFNYDPDKNLVHVSDKLQNVRLHYVDIRDYFEFNFFIDLEKYTSQINELWINQSIDINILQ</sequence>
<organism evidence="2 3">
    <name type="scientific">Moumouvirus goulette</name>
    <dbReference type="NCBI Taxonomy" id="1247379"/>
    <lineage>
        <taxon>Viruses</taxon>
        <taxon>Varidnaviria</taxon>
        <taxon>Bamfordvirae</taxon>
        <taxon>Nucleocytoviricota</taxon>
        <taxon>Megaviricetes</taxon>
        <taxon>Imitervirales</taxon>
        <taxon>Mimiviridae</taxon>
        <taxon>Megamimivirinae</taxon>
        <taxon>Moumouvirus</taxon>
        <taxon>Moumouvirus goulettemassiliense</taxon>
    </lineage>
</organism>
<dbReference type="EMBL" id="KC008572">
    <property type="protein sequence ID" value="AGF84936.1"/>
    <property type="molecule type" value="Genomic_DNA"/>
</dbReference>
<accession>M1PM06</accession>
<reference evidence="2 3" key="1">
    <citation type="submission" date="2012-10" db="EMBL/GenBank/DDBJ databases">
        <title>Complete genome sequence of Moumouvirus goulette.</title>
        <authorList>
            <person name="Fournous G."/>
            <person name="Bougalmi M."/>
            <person name="Colson P."/>
        </authorList>
    </citation>
    <scope>NUCLEOTIDE SEQUENCE [LARGE SCALE GENOMIC DNA]</scope>
</reference>
<dbReference type="Pfam" id="PF19165">
    <property type="entry name" value="DUF5847"/>
    <property type="match status" value="1"/>
</dbReference>
<evidence type="ECO:0000313" key="2">
    <source>
        <dbReference type="EMBL" id="AGF84936.1"/>
    </source>
</evidence>
<dbReference type="InterPro" id="IPR043885">
    <property type="entry name" value="DUF5847"/>
</dbReference>
<proteinExistence type="inferred from homology"/>
<keyword evidence="3" id="KW-1185">Reference proteome</keyword>